<feature type="transmembrane region" description="Helical" evidence="1">
    <location>
        <begin position="120"/>
        <end position="145"/>
    </location>
</feature>
<keyword evidence="1" id="KW-0812">Transmembrane</keyword>
<keyword evidence="1" id="KW-0472">Membrane</keyword>
<sequence>MPFVKKCCFCISLRTGGQILGVISSVVSIVWICFVTWMFFFITSQIDEAVDRQDIINDENLDNSTESTTPTNFDNGFSQHRLILTLVISVLLIANISVLVSAVLLFIGARTKRKELIIPYLVTDAFSILFEMGCFLIKDIALIMSHTEENIIIAVYVIYFILSIYLWICIFSLYQWIKQINRYQCTDFEAVYTTRPRN</sequence>
<proteinExistence type="predicted"/>
<reference evidence="2" key="1">
    <citation type="journal article" date="2020" name="BMC">
        <title>Leishmania infection induces a limited differential gene expression in the sand fly midgut.</title>
        <authorList>
            <person name="Coutinho-Abreu I.V."/>
            <person name="Serafim T.D."/>
            <person name="Meneses C."/>
            <person name="Kamhawi S."/>
            <person name="Oliveira F."/>
            <person name="Valenzuela J.G."/>
        </authorList>
    </citation>
    <scope>NUCLEOTIDE SEQUENCE</scope>
    <source>
        <strain evidence="2">Jacobina</strain>
        <tissue evidence="2">Midgut</tissue>
    </source>
</reference>
<dbReference type="AlphaFoldDB" id="A0A7G3AIY2"/>
<protein>
    <submittedName>
        <fullName evidence="2">Putative membrane protein</fullName>
    </submittedName>
</protein>
<keyword evidence="1" id="KW-1133">Transmembrane helix</keyword>
<dbReference type="VEuPathDB" id="VectorBase:LLONM1_004548"/>
<dbReference type="PANTHER" id="PTHR36694">
    <property type="entry name" value="PASIFLORA 1, ISOFORM A-RELATED"/>
    <property type="match status" value="1"/>
</dbReference>
<evidence type="ECO:0000256" key="1">
    <source>
        <dbReference type="SAM" id="Phobius"/>
    </source>
</evidence>
<organism evidence="2">
    <name type="scientific">Lutzomyia longipalpis</name>
    <name type="common">Sand fly</name>
    <dbReference type="NCBI Taxonomy" id="7200"/>
    <lineage>
        <taxon>Eukaryota</taxon>
        <taxon>Metazoa</taxon>
        <taxon>Ecdysozoa</taxon>
        <taxon>Arthropoda</taxon>
        <taxon>Hexapoda</taxon>
        <taxon>Insecta</taxon>
        <taxon>Pterygota</taxon>
        <taxon>Neoptera</taxon>
        <taxon>Endopterygota</taxon>
        <taxon>Diptera</taxon>
        <taxon>Nematocera</taxon>
        <taxon>Psychodoidea</taxon>
        <taxon>Psychodidae</taxon>
        <taxon>Lutzomyia</taxon>
        <taxon>Lutzomyia</taxon>
    </lineage>
</organism>
<feature type="transmembrane region" description="Helical" evidence="1">
    <location>
        <begin position="20"/>
        <end position="42"/>
    </location>
</feature>
<evidence type="ECO:0000313" key="2">
    <source>
        <dbReference type="EMBL" id="MBC1174151.1"/>
    </source>
</evidence>
<feature type="transmembrane region" description="Helical" evidence="1">
    <location>
        <begin position="151"/>
        <end position="174"/>
    </location>
</feature>
<name>A0A7G3AIY2_LUTLO</name>
<feature type="transmembrane region" description="Helical" evidence="1">
    <location>
        <begin position="82"/>
        <end position="108"/>
    </location>
</feature>
<dbReference type="EMBL" id="GITU01005448">
    <property type="protein sequence ID" value="MBC1174151.1"/>
    <property type="molecule type" value="Transcribed_RNA"/>
</dbReference>
<dbReference type="PANTHER" id="PTHR36694:SF11">
    <property type="entry name" value="LP21121P-RELATED"/>
    <property type="match status" value="1"/>
</dbReference>
<accession>A0A7G3AIY2</accession>
<dbReference type="Pfam" id="PF15860">
    <property type="entry name" value="DUF4728"/>
    <property type="match status" value="1"/>
</dbReference>
<dbReference type="InterPro" id="IPR031720">
    <property type="entry name" value="DUF4728"/>
</dbReference>